<keyword evidence="1" id="KW-0863">Zinc-finger</keyword>
<dbReference type="EMBL" id="JARTCD010000012">
    <property type="protein sequence ID" value="KAJ8660624.1"/>
    <property type="molecule type" value="Genomic_DNA"/>
</dbReference>
<dbReference type="GO" id="GO:0006355">
    <property type="term" value="P:regulation of DNA-templated transcription"/>
    <property type="evidence" value="ECO:0007669"/>
    <property type="project" value="InterPro"/>
</dbReference>
<dbReference type="PRINTS" id="PR00619">
    <property type="entry name" value="GATAZNFINGER"/>
</dbReference>
<gene>
    <name evidence="4" type="ORF">O0I10_003672</name>
</gene>
<proteinExistence type="predicted"/>
<dbReference type="InterPro" id="IPR013088">
    <property type="entry name" value="Znf_NHR/GATA"/>
</dbReference>
<reference evidence="4 5" key="1">
    <citation type="submission" date="2023-03" db="EMBL/GenBank/DDBJ databases">
        <title>Genome sequence of Lichtheimia ornata CBS 291.66.</title>
        <authorList>
            <person name="Mohabir J.T."/>
            <person name="Shea T.P."/>
            <person name="Kurbessoian T."/>
            <person name="Berby B."/>
            <person name="Fontaine J."/>
            <person name="Livny J."/>
            <person name="Gnirke A."/>
            <person name="Stajich J.E."/>
            <person name="Cuomo C.A."/>
        </authorList>
    </citation>
    <scope>NUCLEOTIDE SEQUENCE [LARGE SCALE GENOMIC DNA]</scope>
    <source>
        <strain evidence="4">CBS 291.66</strain>
    </source>
</reference>
<evidence type="ECO:0000256" key="1">
    <source>
        <dbReference type="PROSITE-ProRule" id="PRU00094"/>
    </source>
</evidence>
<dbReference type="GO" id="GO:0043565">
    <property type="term" value="F:sequence-specific DNA binding"/>
    <property type="evidence" value="ECO:0007669"/>
    <property type="project" value="InterPro"/>
</dbReference>
<dbReference type="Proteomes" id="UP001234581">
    <property type="component" value="Unassembled WGS sequence"/>
</dbReference>
<evidence type="ECO:0000313" key="5">
    <source>
        <dbReference type="Proteomes" id="UP001234581"/>
    </source>
</evidence>
<dbReference type="Gene3D" id="3.30.50.10">
    <property type="entry name" value="Erythroid Transcription Factor GATA-1, subunit A"/>
    <property type="match status" value="1"/>
</dbReference>
<keyword evidence="5" id="KW-1185">Reference proteome</keyword>
<dbReference type="PROSITE" id="PS50114">
    <property type="entry name" value="GATA_ZN_FINGER_2"/>
    <property type="match status" value="1"/>
</dbReference>
<dbReference type="PROSITE" id="PS00344">
    <property type="entry name" value="GATA_ZN_FINGER_1"/>
    <property type="match status" value="1"/>
</dbReference>
<dbReference type="InterPro" id="IPR000679">
    <property type="entry name" value="Znf_GATA"/>
</dbReference>
<dbReference type="GeneID" id="83211085"/>
<evidence type="ECO:0000256" key="2">
    <source>
        <dbReference type="SAM" id="MobiDB-lite"/>
    </source>
</evidence>
<dbReference type="Pfam" id="PF00320">
    <property type="entry name" value="GATA"/>
    <property type="match status" value="1"/>
</dbReference>
<dbReference type="GO" id="GO:0008270">
    <property type="term" value="F:zinc ion binding"/>
    <property type="evidence" value="ECO:0007669"/>
    <property type="project" value="UniProtKB-KW"/>
</dbReference>
<comment type="caution">
    <text evidence="4">The sequence shown here is derived from an EMBL/GenBank/DDBJ whole genome shotgun (WGS) entry which is preliminary data.</text>
</comment>
<organism evidence="4 5">
    <name type="scientific">Lichtheimia ornata</name>
    <dbReference type="NCBI Taxonomy" id="688661"/>
    <lineage>
        <taxon>Eukaryota</taxon>
        <taxon>Fungi</taxon>
        <taxon>Fungi incertae sedis</taxon>
        <taxon>Mucoromycota</taxon>
        <taxon>Mucoromycotina</taxon>
        <taxon>Mucoromycetes</taxon>
        <taxon>Mucorales</taxon>
        <taxon>Lichtheimiaceae</taxon>
        <taxon>Lichtheimia</taxon>
    </lineage>
</organism>
<evidence type="ECO:0000313" key="4">
    <source>
        <dbReference type="EMBL" id="KAJ8660624.1"/>
    </source>
</evidence>
<name>A0AAD7V760_9FUNG</name>
<keyword evidence="1" id="KW-0479">Metal-binding</keyword>
<dbReference type="SUPFAM" id="SSF57716">
    <property type="entry name" value="Glucocorticoid receptor-like (DNA-binding domain)"/>
    <property type="match status" value="1"/>
</dbReference>
<evidence type="ECO:0000259" key="3">
    <source>
        <dbReference type="PROSITE" id="PS50114"/>
    </source>
</evidence>
<accession>A0AAD7V760</accession>
<protein>
    <recommendedName>
        <fullName evidence="3">GATA-type domain-containing protein</fullName>
    </recommendedName>
</protein>
<sequence length="101" mass="11611">MTPPPPPPEDMIIIPNECQMDSSCYCDEYSWLFDEGFFPFQRNGESPQEDYEETNSSPTESPRLFQESYEVVRYCSNCYATKTPVWRKSKAGDIVCNACGQ</sequence>
<keyword evidence="1" id="KW-0862">Zinc</keyword>
<dbReference type="AlphaFoldDB" id="A0AAD7V760"/>
<dbReference type="RefSeq" id="XP_058345537.1">
    <property type="nucleotide sequence ID" value="XM_058483739.1"/>
</dbReference>
<feature type="region of interest" description="Disordered" evidence="2">
    <location>
        <begin position="41"/>
        <end position="62"/>
    </location>
</feature>
<feature type="domain" description="GATA-type" evidence="3">
    <location>
        <begin position="73"/>
        <end position="101"/>
    </location>
</feature>